<dbReference type="AlphaFoldDB" id="A0AAX6MTL5"/>
<protein>
    <submittedName>
        <fullName evidence="2">Uncharacterized protein</fullName>
    </submittedName>
</protein>
<evidence type="ECO:0000313" key="3">
    <source>
        <dbReference type="Proteomes" id="UP001369815"/>
    </source>
</evidence>
<comment type="caution">
    <text evidence="2">The sequence shown here is derived from an EMBL/GenBank/DDBJ whole genome shotgun (WGS) entry which is preliminary data.</text>
</comment>
<dbReference type="Proteomes" id="UP001369815">
    <property type="component" value="Unassembled WGS sequence"/>
</dbReference>
<sequence>MISQGSSATTLKVKLKRKRVHRITKCRKILSPEIGSLYDILHDYASTALYVPPQCWTEMHTKVLGCRFVQQPPQTTPVPSSPSSPSRLSQHRKVPQTVVRISRALDVIMQDNVSYIEQSDAMKSVLEDLFPSQLYPTDLSRLTLRCGKDRYMSGVRCQALYKDPVGLRSFESATTCSSDLSMAAKDKDSKAFGDTPLLAYLDRDYLNRIRRNCFRIPPGPGGSFNGPIHRLQTIRAEKLVPKNLDEDHYILATMLAMAQQHVYDNMFTGDGFAPKDVQVRVLAVSKQDNSLVVYSSVIPTSFLTMFHEPSKSPKGDAKVTINYQHVPVWPVLGFKERLGQALGKDLIGEFDVDRIETFQDELLPNLEGDNSDNVEEEEFEAVLQKLEKEDDSTSDASCIALASKRKRKILSEVFNRSFSEDYESSGYPSELLAKRRRLEEGRVGVVR</sequence>
<reference evidence="2 3" key="1">
    <citation type="journal article" date="2024" name="Front Chem Biol">
        <title>Unveiling the potential of Daldinia eschscholtzii MFLUCC 19-0629 through bioactivity and bioinformatics studies for enhanced sustainable agriculture production.</title>
        <authorList>
            <person name="Brooks S."/>
            <person name="Weaver J.A."/>
            <person name="Klomchit A."/>
            <person name="Alharthi S.A."/>
            <person name="Onlamun T."/>
            <person name="Nurani R."/>
            <person name="Vong T.K."/>
            <person name="Alberti F."/>
            <person name="Greco C."/>
        </authorList>
    </citation>
    <scope>NUCLEOTIDE SEQUENCE [LARGE SCALE GENOMIC DNA]</scope>
    <source>
        <strain evidence="2">MFLUCC 19-0629</strain>
    </source>
</reference>
<feature type="region of interest" description="Disordered" evidence="1">
    <location>
        <begin position="73"/>
        <end position="93"/>
    </location>
</feature>
<proteinExistence type="predicted"/>
<gene>
    <name evidence="2" type="ORF">Daesc_003391</name>
</gene>
<accession>A0AAX6MTL5</accession>
<keyword evidence="3" id="KW-1185">Reference proteome</keyword>
<evidence type="ECO:0000256" key="1">
    <source>
        <dbReference type="SAM" id="MobiDB-lite"/>
    </source>
</evidence>
<dbReference type="EMBL" id="JBANMG010000003">
    <property type="protein sequence ID" value="KAK6955747.1"/>
    <property type="molecule type" value="Genomic_DNA"/>
</dbReference>
<name>A0AAX6MTL5_9PEZI</name>
<organism evidence="2 3">
    <name type="scientific">Daldinia eschscholtzii</name>
    <dbReference type="NCBI Taxonomy" id="292717"/>
    <lineage>
        <taxon>Eukaryota</taxon>
        <taxon>Fungi</taxon>
        <taxon>Dikarya</taxon>
        <taxon>Ascomycota</taxon>
        <taxon>Pezizomycotina</taxon>
        <taxon>Sordariomycetes</taxon>
        <taxon>Xylariomycetidae</taxon>
        <taxon>Xylariales</taxon>
        <taxon>Hypoxylaceae</taxon>
        <taxon>Daldinia</taxon>
    </lineage>
</organism>
<evidence type="ECO:0000313" key="2">
    <source>
        <dbReference type="EMBL" id="KAK6955747.1"/>
    </source>
</evidence>